<organism evidence="10 11">
    <name type="scientific">Sulfurihydrogenibium azorense (strain DSM 15241 / OCM 825 / Az-Fu1)</name>
    <dbReference type="NCBI Taxonomy" id="204536"/>
    <lineage>
        <taxon>Bacteria</taxon>
        <taxon>Pseudomonadati</taxon>
        <taxon>Aquificota</taxon>
        <taxon>Aquificia</taxon>
        <taxon>Aquificales</taxon>
        <taxon>Hydrogenothermaceae</taxon>
        <taxon>Sulfurihydrogenibium</taxon>
    </lineage>
</organism>
<dbReference type="RefSeq" id="WP_012674719.1">
    <property type="nucleotide sequence ID" value="NC_012438.1"/>
</dbReference>
<dbReference type="AlphaFoldDB" id="C1DW44"/>
<evidence type="ECO:0000256" key="6">
    <source>
        <dbReference type="ARBA" id="ARBA00023136"/>
    </source>
</evidence>
<protein>
    <submittedName>
        <fullName evidence="10">ABC-type transport system</fullName>
    </submittedName>
</protein>
<dbReference type="InterPro" id="IPR003838">
    <property type="entry name" value="ABC3_permease_C"/>
</dbReference>
<dbReference type="InterPro" id="IPR025857">
    <property type="entry name" value="MacB_PCD"/>
</dbReference>
<keyword evidence="5 7" id="KW-1133">Transmembrane helix</keyword>
<feature type="domain" description="MacB-like periplasmic core" evidence="9">
    <location>
        <begin position="19"/>
        <end position="256"/>
    </location>
</feature>
<evidence type="ECO:0000256" key="1">
    <source>
        <dbReference type="ARBA" id="ARBA00004651"/>
    </source>
</evidence>
<feature type="transmembrane region" description="Helical" evidence="7">
    <location>
        <begin position="379"/>
        <end position="399"/>
    </location>
</feature>
<dbReference type="Proteomes" id="UP000001369">
    <property type="component" value="Chromosome"/>
</dbReference>
<feature type="transmembrane region" description="Helical" evidence="7">
    <location>
        <begin position="330"/>
        <end position="353"/>
    </location>
</feature>
<dbReference type="Pfam" id="PF12704">
    <property type="entry name" value="MacB_PCD"/>
    <property type="match status" value="1"/>
</dbReference>
<keyword evidence="11" id="KW-1185">Reference proteome</keyword>
<dbReference type="HOGENOM" id="CLU_000604_8_1_0"/>
<keyword evidence="6 7" id="KW-0472">Membrane</keyword>
<dbReference type="InterPro" id="IPR051447">
    <property type="entry name" value="Lipoprotein-release_system"/>
</dbReference>
<reference evidence="10 11" key="1">
    <citation type="journal article" date="2009" name="J. Bacteriol.">
        <title>Complete and draft genome sequences of six members of the Aquificales.</title>
        <authorList>
            <person name="Reysenbach A.L."/>
            <person name="Hamamura N."/>
            <person name="Podar M."/>
            <person name="Griffiths E."/>
            <person name="Ferreira S."/>
            <person name="Hochstein R."/>
            <person name="Heidelberg J."/>
            <person name="Johnson J."/>
            <person name="Mead D."/>
            <person name="Pohorille A."/>
            <person name="Sarmiento M."/>
            <person name="Schweighofer K."/>
            <person name="Seshadri R."/>
            <person name="Voytek M.A."/>
        </authorList>
    </citation>
    <scope>NUCLEOTIDE SEQUENCE [LARGE SCALE GENOMIC DNA]</scope>
    <source>
        <strain evidence="11">Az-Fu1 / DSM 15241 / OCM 825</strain>
    </source>
</reference>
<keyword evidence="3" id="KW-1003">Cell membrane</keyword>
<evidence type="ECO:0000313" key="11">
    <source>
        <dbReference type="Proteomes" id="UP000001369"/>
    </source>
</evidence>
<evidence type="ECO:0000259" key="9">
    <source>
        <dbReference type="Pfam" id="PF12704"/>
    </source>
</evidence>
<evidence type="ECO:0000256" key="5">
    <source>
        <dbReference type="ARBA" id="ARBA00022989"/>
    </source>
</evidence>
<dbReference type="STRING" id="204536.SULAZ_1364"/>
<proteinExistence type="inferred from homology"/>
<dbReference type="GO" id="GO:0098797">
    <property type="term" value="C:plasma membrane protein complex"/>
    <property type="evidence" value="ECO:0007669"/>
    <property type="project" value="TreeGrafter"/>
</dbReference>
<name>C1DW44_SULAA</name>
<feature type="transmembrane region" description="Helical" evidence="7">
    <location>
        <begin position="20"/>
        <end position="40"/>
    </location>
</feature>
<keyword evidence="4 7" id="KW-0812">Transmembrane</keyword>
<evidence type="ECO:0000256" key="2">
    <source>
        <dbReference type="ARBA" id="ARBA00005236"/>
    </source>
</evidence>
<comment type="similarity">
    <text evidence="2">Belongs to the ABC-4 integral membrane protein family. LolC/E subfamily.</text>
</comment>
<evidence type="ECO:0000256" key="7">
    <source>
        <dbReference type="SAM" id="Phobius"/>
    </source>
</evidence>
<dbReference type="Pfam" id="PF02687">
    <property type="entry name" value="FtsX"/>
    <property type="match status" value="1"/>
</dbReference>
<dbReference type="KEGG" id="saf:SULAZ_1364"/>
<dbReference type="OrthoDB" id="9770036at2"/>
<evidence type="ECO:0000313" key="10">
    <source>
        <dbReference type="EMBL" id="ACN99401.1"/>
    </source>
</evidence>
<accession>C1DW44</accession>
<feature type="transmembrane region" description="Helical" evidence="7">
    <location>
        <begin position="282"/>
        <end position="309"/>
    </location>
</feature>
<feature type="domain" description="ABC3 transporter permease C-terminal" evidence="8">
    <location>
        <begin position="286"/>
        <end position="409"/>
    </location>
</feature>
<comment type="subcellular location">
    <subcellularLocation>
        <location evidence="1">Cell membrane</location>
        <topology evidence="1">Multi-pass membrane protein</topology>
    </subcellularLocation>
</comment>
<dbReference type="PANTHER" id="PTHR30489:SF0">
    <property type="entry name" value="LIPOPROTEIN-RELEASING SYSTEM TRANSMEMBRANE PROTEIN LOLE"/>
    <property type="match status" value="1"/>
</dbReference>
<sequence length="416" mass="47550">MYHVIFLSLKLMFERKRQTFVSIIGVSIGVAAFIVMASLMNGFQKYFIEQAIDLNAHITLKVKPDNNPQEIVKLFFGRDTIAKVYGYKPKEEKDKITNYKYIIEKYSPSSDILGIAPHLTSQVIVRYGTVEKAGNLIGIDPVLERRASVIDKFITNKRLNDLLSDRNGVILGRLLAKDLGIDEIGKKVIITTPNGNQQIFKVIDFFESGITNLDQTRVYVNLRTAQSILERPNEVNELIFKIKDVNMAERLAKKIHNETGYYTESWQYAYKNFLQIFKIQNYITYMIVFAILVVSAFGIFNIIMMTVMEKKKDIAILKAVGYEEGDIIKIFVYQGFVVGFFGYLIGSVLGYSIQEWLSSVKIDVEGLVRSKGFILDRSVVYYIYGFFFSIIFSVLASFYPSYKASKLNPVDIFRSG</sequence>
<dbReference type="eggNOG" id="COG4591">
    <property type="taxonomic scope" value="Bacteria"/>
</dbReference>
<evidence type="ECO:0000259" key="8">
    <source>
        <dbReference type="Pfam" id="PF02687"/>
    </source>
</evidence>
<dbReference type="PANTHER" id="PTHR30489">
    <property type="entry name" value="LIPOPROTEIN-RELEASING SYSTEM TRANSMEMBRANE PROTEIN LOLE"/>
    <property type="match status" value="1"/>
</dbReference>
<dbReference type="GO" id="GO:0044874">
    <property type="term" value="P:lipoprotein localization to outer membrane"/>
    <property type="evidence" value="ECO:0007669"/>
    <property type="project" value="TreeGrafter"/>
</dbReference>
<gene>
    <name evidence="10" type="ordered locus">SULAZ_1364</name>
</gene>
<evidence type="ECO:0000256" key="3">
    <source>
        <dbReference type="ARBA" id="ARBA00022475"/>
    </source>
</evidence>
<dbReference type="EMBL" id="CP001229">
    <property type="protein sequence ID" value="ACN99401.1"/>
    <property type="molecule type" value="Genomic_DNA"/>
</dbReference>
<evidence type="ECO:0000256" key="4">
    <source>
        <dbReference type="ARBA" id="ARBA00022692"/>
    </source>
</evidence>